<organism evidence="2 3">
    <name type="scientific">Rothia aeria F0184</name>
    <dbReference type="NCBI Taxonomy" id="888019"/>
    <lineage>
        <taxon>Bacteria</taxon>
        <taxon>Bacillati</taxon>
        <taxon>Actinomycetota</taxon>
        <taxon>Actinomycetes</taxon>
        <taxon>Micrococcales</taxon>
        <taxon>Micrococcaceae</taxon>
        <taxon>Rothia</taxon>
    </lineage>
</organism>
<feature type="region of interest" description="Disordered" evidence="1">
    <location>
        <begin position="38"/>
        <end position="59"/>
    </location>
</feature>
<evidence type="ECO:0000313" key="3">
    <source>
        <dbReference type="Proteomes" id="UP000017174"/>
    </source>
</evidence>
<dbReference type="AlphaFoldDB" id="U7V7S4"/>
<name>U7V7S4_9MICC</name>
<comment type="caution">
    <text evidence="2">The sequence shown here is derived from an EMBL/GenBank/DDBJ whole genome shotgun (WGS) entry which is preliminary data.</text>
</comment>
<dbReference type="Proteomes" id="UP000017174">
    <property type="component" value="Unassembled WGS sequence"/>
</dbReference>
<dbReference type="HOGENOM" id="CLU_2957860_0_0_11"/>
<evidence type="ECO:0000313" key="2">
    <source>
        <dbReference type="EMBL" id="ERT67164.1"/>
    </source>
</evidence>
<accession>U7V7S4</accession>
<protein>
    <submittedName>
        <fullName evidence="2">Uncharacterized protein</fullName>
    </submittedName>
</protein>
<gene>
    <name evidence="2" type="ORF">HMPREF0742_00576</name>
</gene>
<dbReference type="EMBL" id="AXZG01000015">
    <property type="protein sequence ID" value="ERT67164.1"/>
    <property type="molecule type" value="Genomic_DNA"/>
</dbReference>
<sequence>MRCLLKPTLNICIFYTKFMGYCDCCPINLLFYDLKPTEKSSGRSPPGWGTTRAVEQTVE</sequence>
<reference evidence="2 3" key="1">
    <citation type="submission" date="2013-08" db="EMBL/GenBank/DDBJ databases">
        <authorList>
            <person name="Weinstock G."/>
            <person name="Sodergren E."/>
            <person name="Wylie T."/>
            <person name="Fulton L."/>
            <person name="Fulton R."/>
            <person name="Fronick C."/>
            <person name="O'Laughlin M."/>
            <person name="Godfrey J."/>
            <person name="Miner T."/>
            <person name="Herter B."/>
            <person name="Appelbaum E."/>
            <person name="Cordes M."/>
            <person name="Lek S."/>
            <person name="Wollam A."/>
            <person name="Pepin K.H."/>
            <person name="Palsikar V.B."/>
            <person name="Mitreva M."/>
            <person name="Wilson R.K."/>
        </authorList>
    </citation>
    <scope>NUCLEOTIDE SEQUENCE [LARGE SCALE GENOMIC DNA]</scope>
    <source>
        <strain evidence="2 3">F0184</strain>
    </source>
</reference>
<proteinExistence type="predicted"/>
<evidence type="ECO:0000256" key="1">
    <source>
        <dbReference type="SAM" id="MobiDB-lite"/>
    </source>
</evidence>